<proteinExistence type="predicted"/>
<dbReference type="OrthoDB" id="5569250at2759"/>
<dbReference type="SUPFAM" id="SSF56112">
    <property type="entry name" value="Protein kinase-like (PK-like)"/>
    <property type="match status" value="1"/>
</dbReference>
<dbReference type="Pfam" id="PF17667">
    <property type="entry name" value="Pkinase_fungal"/>
    <property type="match status" value="1"/>
</dbReference>
<dbReference type="HOGENOM" id="CLU_011153_0_0_1"/>
<dbReference type="InterPro" id="IPR040976">
    <property type="entry name" value="Pkinase_fungal"/>
</dbReference>
<keyword evidence="3" id="KW-1185">Reference proteome</keyword>
<dbReference type="InterPro" id="IPR011009">
    <property type="entry name" value="Kinase-like_dom_sf"/>
</dbReference>
<organism evidence="2 3">
    <name type="scientific">Rhizoctonia solani 123E</name>
    <dbReference type="NCBI Taxonomy" id="1423351"/>
    <lineage>
        <taxon>Eukaryota</taxon>
        <taxon>Fungi</taxon>
        <taxon>Dikarya</taxon>
        <taxon>Basidiomycota</taxon>
        <taxon>Agaricomycotina</taxon>
        <taxon>Agaricomycetes</taxon>
        <taxon>Cantharellales</taxon>
        <taxon>Ceratobasidiaceae</taxon>
        <taxon>Rhizoctonia</taxon>
    </lineage>
</organism>
<evidence type="ECO:0000313" key="3">
    <source>
        <dbReference type="Proteomes" id="UP000027456"/>
    </source>
</evidence>
<accession>A0A074S5G5</accession>
<dbReference type="AlphaFoldDB" id="A0A074S5G5"/>
<protein>
    <recommendedName>
        <fullName evidence="1">Fungal-type protein kinase domain-containing protein</fullName>
    </recommendedName>
</protein>
<dbReference type="EMBL" id="AZST01000087">
    <property type="protein sequence ID" value="KEP52800.1"/>
    <property type="molecule type" value="Genomic_DNA"/>
</dbReference>
<gene>
    <name evidence="2" type="ORF">V565_039850</name>
</gene>
<reference evidence="2 3" key="1">
    <citation type="submission" date="2013-12" db="EMBL/GenBank/DDBJ databases">
        <authorList>
            <person name="Cubeta M."/>
            <person name="Pakala S."/>
            <person name="Fedorova N."/>
            <person name="Thomas E."/>
            <person name="Dean R."/>
            <person name="Jabaji S."/>
            <person name="Neate S."/>
            <person name="Toda T."/>
            <person name="Tavantzis S."/>
            <person name="Vilgalys R."/>
            <person name="Bharathan N."/>
            <person name="Pakala S."/>
            <person name="Losada L.S."/>
            <person name="Zafar N."/>
            <person name="Nierman W."/>
        </authorList>
    </citation>
    <scope>NUCLEOTIDE SEQUENCE [LARGE SCALE GENOMIC DNA]</scope>
    <source>
        <strain evidence="2 3">123E</strain>
    </source>
</reference>
<sequence length="689" mass="78214">MTSPIRSEHPPTQGVQAALKRLQKDKAIFQVSPKEFSTNYLPAAASKVESWDDAQKLLVDSITATKAGREADMYTDSKPLIRLCNLVSKRVLDSLHNKEIALVFDSYYNKMLPHPLSEPLSPDIVISYETQEILKGRLDTRFRDDPDSVPRLSWFNIAAVGEAKVRDPKQERYQTGNYLRNQLQLRPELHSVIGFSADKLGYSLYYHDASVIHQCSVKWDNPSLLHAFVYQLYQGTTSDPSIVNLQPQDSDPSWLVKVGEKLLIITSATPNPGLSQRRFTAIAIDVETGDLWFIKDFYPDVKRRFNEGLLYAKAHEGKMLPGLMRANYYGHPLDTSGNTLTTTSFGEGPNGTRIDRWKMRVATRDVGDSLSKTPTLLEFLKVMYDACVVQRNLRRKGILHRDISDGNIMMAPKDNGRYYKDCADGYDDVKYVNQVLDPKQSPKPACLVIDLGHSADLHYLLRVPSGNKDSEILAERTGTPKFISRSVSQGELLPALYIPHHSVFQMPKLDGRPRKLLTACTDSKYEAYNKAVDDGSQSPSKPAATRFTHQLFHDAESTFWVISWFLARSAPKDYEKESDPNPKLTRFINGMKSHYPSNETIDPRDSFSATLEAWKQILHPRLVDVAPMLSEMHEYILPEWGYRPELNTEYPEHAHEALMRLLLREIVRIEDDKTKDVVFAPLGTRNLLG</sequence>
<comment type="caution">
    <text evidence="2">The sequence shown here is derived from an EMBL/GenBank/DDBJ whole genome shotgun (WGS) entry which is preliminary data.</text>
</comment>
<name>A0A074S5G5_9AGAM</name>
<evidence type="ECO:0000313" key="2">
    <source>
        <dbReference type="EMBL" id="KEP52800.1"/>
    </source>
</evidence>
<feature type="domain" description="Fungal-type protein kinase" evidence="1">
    <location>
        <begin position="353"/>
        <end position="565"/>
    </location>
</feature>
<dbReference type="Proteomes" id="UP000027456">
    <property type="component" value="Unassembled WGS sequence"/>
</dbReference>
<evidence type="ECO:0000259" key="1">
    <source>
        <dbReference type="Pfam" id="PF17667"/>
    </source>
</evidence>